<dbReference type="InterPro" id="IPR011009">
    <property type="entry name" value="Kinase-like_dom_sf"/>
</dbReference>
<dbReference type="CDD" id="cd14014">
    <property type="entry name" value="STKc_PknB_like"/>
    <property type="match status" value="1"/>
</dbReference>
<dbReference type="Gene3D" id="3.30.200.20">
    <property type="entry name" value="Phosphorylase Kinase, domain 1"/>
    <property type="match status" value="1"/>
</dbReference>
<organism evidence="12 13">
    <name type="scientific">Tsukamurella pseudospumae</name>
    <dbReference type="NCBI Taxonomy" id="239498"/>
    <lineage>
        <taxon>Bacteria</taxon>
        <taxon>Bacillati</taxon>
        <taxon>Actinomycetota</taxon>
        <taxon>Actinomycetes</taxon>
        <taxon>Mycobacteriales</taxon>
        <taxon>Tsukamurellaceae</taxon>
        <taxon>Tsukamurella</taxon>
    </lineage>
</organism>
<comment type="catalytic activity">
    <reaction evidence="7">
        <text>L-threonyl-[protein] + ATP = O-phospho-L-threonyl-[protein] + ADP + H(+)</text>
        <dbReference type="Rhea" id="RHEA:46608"/>
        <dbReference type="Rhea" id="RHEA-COMP:11060"/>
        <dbReference type="Rhea" id="RHEA-COMP:11605"/>
        <dbReference type="ChEBI" id="CHEBI:15378"/>
        <dbReference type="ChEBI" id="CHEBI:30013"/>
        <dbReference type="ChEBI" id="CHEBI:30616"/>
        <dbReference type="ChEBI" id="CHEBI:61977"/>
        <dbReference type="ChEBI" id="CHEBI:456216"/>
        <dbReference type="EC" id="2.7.11.1"/>
    </reaction>
</comment>
<evidence type="ECO:0000313" key="12">
    <source>
        <dbReference type="EMBL" id="KXP08730.1"/>
    </source>
</evidence>
<evidence type="ECO:0000256" key="4">
    <source>
        <dbReference type="ARBA" id="ARBA00022741"/>
    </source>
</evidence>
<dbReference type="PROSITE" id="PS00108">
    <property type="entry name" value="PROTEIN_KINASE_ST"/>
    <property type="match status" value="1"/>
</dbReference>
<evidence type="ECO:0000256" key="10">
    <source>
        <dbReference type="SAM" id="Phobius"/>
    </source>
</evidence>
<evidence type="ECO:0000256" key="5">
    <source>
        <dbReference type="ARBA" id="ARBA00022777"/>
    </source>
</evidence>
<dbReference type="EMBL" id="LSRF01000044">
    <property type="protein sequence ID" value="KXP08730.1"/>
    <property type="molecule type" value="Genomic_DNA"/>
</dbReference>
<dbReference type="SMART" id="SM00220">
    <property type="entry name" value="S_TKc"/>
    <property type="match status" value="1"/>
</dbReference>
<gene>
    <name evidence="12" type="ORF">AXK60_08630</name>
</gene>
<evidence type="ECO:0000256" key="8">
    <source>
        <dbReference type="ARBA" id="ARBA00048679"/>
    </source>
</evidence>
<feature type="domain" description="Protein kinase" evidence="11">
    <location>
        <begin position="10"/>
        <end position="274"/>
    </location>
</feature>
<sequence>MEEEQVIAGYRVVRRLGAGGMGEVFLVQHPRLPRRDALKLLDVSVSRNDDFKARFQREADLMAALNHPNIVTLYDRGEFEGRLWLSMEYVDGSDAAHLLRDRGPMALDRAAEVIAGAGAALDFAWEHHRITHRDVKPANILVAELPDGSLRSVKLADFGIAKAAGESTSLTSTGVTIGTMAYISPEALNGEMVDNRADIYSLGCAAFQLLAGATPFEAPNISALMAAHMTRPAPAITSKNPQLPAHLDAVFAKVLAKKLADRYQSCGEFVEALRAVPEDPAAAPVVDQAHVRTVRRAQVPTPDPGTRRPPVVAPRTVVRDSDVPSAAAHGRTPREPSPAWYSRRRTLLVGASATVIATIAVIGAIVGFRSWAGGGYQVTTAGNGNIVISKGRTTWLTSAAELEVVCIADAPTSGTATAQGCVPLKTSDLTQQGRSALASLGTADSLDAARQQAAKFTERHFLIERCTVTTEIAPVAGSSAAPTTQVVTQTSTPARPCRGGAS</sequence>
<evidence type="ECO:0000256" key="3">
    <source>
        <dbReference type="ARBA" id="ARBA00022679"/>
    </source>
</evidence>
<feature type="transmembrane region" description="Helical" evidence="10">
    <location>
        <begin position="347"/>
        <end position="368"/>
    </location>
</feature>
<dbReference type="PROSITE" id="PS50011">
    <property type="entry name" value="PROTEIN_KINASE_DOM"/>
    <property type="match status" value="1"/>
</dbReference>
<evidence type="ECO:0000256" key="6">
    <source>
        <dbReference type="ARBA" id="ARBA00022840"/>
    </source>
</evidence>
<proteinExistence type="predicted"/>
<feature type="region of interest" description="Disordered" evidence="9">
    <location>
        <begin position="479"/>
        <end position="502"/>
    </location>
</feature>
<evidence type="ECO:0000256" key="9">
    <source>
        <dbReference type="SAM" id="MobiDB-lite"/>
    </source>
</evidence>
<dbReference type="InterPro" id="IPR008271">
    <property type="entry name" value="Ser/Thr_kinase_AS"/>
</dbReference>
<dbReference type="PANTHER" id="PTHR43289:SF6">
    <property type="entry name" value="SERINE_THREONINE-PROTEIN KINASE NEKL-3"/>
    <property type="match status" value="1"/>
</dbReference>
<keyword evidence="3" id="KW-0808">Transferase</keyword>
<evidence type="ECO:0000256" key="1">
    <source>
        <dbReference type="ARBA" id="ARBA00012513"/>
    </source>
</evidence>
<dbReference type="SUPFAM" id="SSF56112">
    <property type="entry name" value="Protein kinase-like (PK-like)"/>
    <property type="match status" value="1"/>
</dbReference>
<keyword evidence="10" id="KW-0472">Membrane</keyword>
<keyword evidence="6" id="KW-0067">ATP-binding</keyword>
<dbReference type="Proteomes" id="UP000070258">
    <property type="component" value="Unassembled WGS sequence"/>
</dbReference>
<dbReference type="RefSeq" id="WP_068571605.1">
    <property type="nucleotide sequence ID" value="NZ_LSRF01000044.1"/>
</dbReference>
<name>A0A138AE96_9ACTN</name>
<evidence type="ECO:0000313" key="13">
    <source>
        <dbReference type="Proteomes" id="UP000070258"/>
    </source>
</evidence>
<dbReference type="STRING" id="239498.AXK60_08630"/>
<reference evidence="13" key="1">
    <citation type="submission" date="2016-02" db="EMBL/GenBank/DDBJ databases">
        <authorList>
            <person name="Wen L."/>
            <person name="He K."/>
            <person name="Yang H."/>
        </authorList>
    </citation>
    <scope>NUCLEOTIDE SEQUENCE [LARGE SCALE GENOMIC DNA]</scope>
    <source>
        <strain evidence="13">JCM 15929</strain>
    </source>
</reference>
<evidence type="ECO:0000259" key="11">
    <source>
        <dbReference type="PROSITE" id="PS50011"/>
    </source>
</evidence>
<keyword evidence="4" id="KW-0547">Nucleotide-binding</keyword>
<dbReference type="GO" id="GO:0004674">
    <property type="term" value="F:protein serine/threonine kinase activity"/>
    <property type="evidence" value="ECO:0007669"/>
    <property type="project" value="UniProtKB-KW"/>
</dbReference>
<keyword evidence="10" id="KW-1133">Transmembrane helix</keyword>
<keyword evidence="10" id="KW-0812">Transmembrane</keyword>
<comment type="caution">
    <text evidence="12">The sequence shown here is derived from an EMBL/GenBank/DDBJ whole genome shotgun (WGS) entry which is preliminary data.</text>
</comment>
<dbReference type="AlphaFoldDB" id="A0A138AE96"/>
<protein>
    <recommendedName>
        <fullName evidence="1">non-specific serine/threonine protein kinase</fullName>
        <ecNumber evidence="1">2.7.11.1</ecNumber>
    </recommendedName>
</protein>
<dbReference type="OrthoDB" id="9762169at2"/>
<keyword evidence="5" id="KW-0418">Kinase</keyword>
<accession>A0A138AE96</accession>
<dbReference type="Pfam" id="PF00069">
    <property type="entry name" value="Pkinase"/>
    <property type="match status" value="1"/>
</dbReference>
<dbReference type="GO" id="GO:0005524">
    <property type="term" value="F:ATP binding"/>
    <property type="evidence" value="ECO:0007669"/>
    <property type="project" value="UniProtKB-KW"/>
</dbReference>
<dbReference type="InterPro" id="IPR000719">
    <property type="entry name" value="Prot_kinase_dom"/>
</dbReference>
<dbReference type="PANTHER" id="PTHR43289">
    <property type="entry name" value="MITOGEN-ACTIVATED PROTEIN KINASE KINASE KINASE 20-RELATED"/>
    <property type="match status" value="1"/>
</dbReference>
<dbReference type="EC" id="2.7.11.1" evidence="1"/>
<dbReference type="FunFam" id="3.30.200.20:FF:000035">
    <property type="entry name" value="Serine/threonine protein kinase Stk1"/>
    <property type="match status" value="1"/>
</dbReference>
<keyword evidence="2" id="KW-0723">Serine/threonine-protein kinase</keyword>
<feature type="compositionally biased region" description="Low complexity" evidence="9">
    <location>
        <begin position="479"/>
        <end position="493"/>
    </location>
</feature>
<comment type="catalytic activity">
    <reaction evidence="8">
        <text>L-seryl-[protein] + ATP = O-phospho-L-seryl-[protein] + ADP + H(+)</text>
        <dbReference type="Rhea" id="RHEA:17989"/>
        <dbReference type="Rhea" id="RHEA-COMP:9863"/>
        <dbReference type="Rhea" id="RHEA-COMP:11604"/>
        <dbReference type="ChEBI" id="CHEBI:15378"/>
        <dbReference type="ChEBI" id="CHEBI:29999"/>
        <dbReference type="ChEBI" id="CHEBI:30616"/>
        <dbReference type="ChEBI" id="CHEBI:83421"/>
        <dbReference type="ChEBI" id="CHEBI:456216"/>
        <dbReference type="EC" id="2.7.11.1"/>
    </reaction>
</comment>
<evidence type="ECO:0000256" key="7">
    <source>
        <dbReference type="ARBA" id="ARBA00047899"/>
    </source>
</evidence>
<evidence type="ECO:0000256" key="2">
    <source>
        <dbReference type="ARBA" id="ARBA00022527"/>
    </source>
</evidence>
<dbReference type="Gene3D" id="1.10.510.10">
    <property type="entry name" value="Transferase(Phosphotransferase) domain 1"/>
    <property type="match status" value="1"/>
</dbReference>